<evidence type="ECO:0000256" key="1">
    <source>
        <dbReference type="SAM" id="Phobius"/>
    </source>
</evidence>
<keyword evidence="3" id="KW-1185">Reference proteome</keyword>
<comment type="caution">
    <text evidence="2">The sequence shown here is derived from an EMBL/GenBank/DDBJ whole genome shotgun (WGS) entry which is preliminary data.</text>
</comment>
<dbReference type="AlphaFoldDB" id="A0AAN9NH25"/>
<keyword evidence="1" id="KW-0472">Membrane</keyword>
<keyword evidence="1" id="KW-1133">Transmembrane helix</keyword>
<reference evidence="2 3" key="1">
    <citation type="submission" date="2024-01" db="EMBL/GenBank/DDBJ databases">
        <title>The genomes of 5 underutilized Papilionoideae crops provide insights into root nodulation and disease resistanc.</title>
        <authorList>
            <person name="Jiang F."/>
        </authorList>
    </citation>
    <scope>NUCLEOTIDE SEQUENCE [LARGE SCALE GENOMIC DNA]</scope>
    <source>
        <strain evidence="2">JINMINGXINNONG_FW02</strain>
        <tissue evidence="2">Leaves</tissue>
    </source>
</reference>
<name>A0AAN9NH25_PHACN</name>
<organism evidence="2 3">
    <name type="scientific">Phaseolus coccineus</name>
    <name type="common">Scarlet runner bean</name>
    <name type="synonym">Phaseolus multiflorus</name>
    <dbReference type="NCBI Taxonomy" id="3886"/>
    <lineage>
        <taxon>Eukaryota</taxon>
        <taxon>Viridiplantae</taxon>
        <taxon>Streptophyta</taxon>
        <taxon>Embryophyta</taxon>
        <taxon>Tracheophyta</taxon>
        <taxon>Spermatophyta</taxon>
        <taxon>Magnoliopsida</taxon>
        <taxon>eudicotyledons</taxon>
        <taxon>Gunneridae</taxon>
        <taxon>Pentapetalae</taxon>
        <taxon>rosids</taxon>
        <taxon>fabids</taxon>
        <taxon>Fabales</taxon>
        <taxon>Fabaceae</taxon>
        <taxon>Papilionoideae</taxon>
        <taxon>50 kb inversion clade</taxon>
        <taxon>NPAAA clade</taxon>
        <taxon>indigoferoid/millettioid clade</taxon>
        <taxon>Phaseoleae</taxon>
        <taxon>Phaseolus</taxon>
    </lineage>
</organism>
<evidence type="ECO:0000313" key="2">
    <source>
        <dbReference type="EMBL" id="KAK7369698.1"/>
    </source>
</evidence>
<gene>
    <name evidence="2" type="ORF">VNO80_11741</name>
</gene>
<dbReference type="EMBL" id="JAYMYR010000004">
    <property type="protein sequence ID" value="KAK7369698.1"/>
    <property type="molecule type" value="Genomic_DNA"/>
</dbReference>
<evidence type="ECO:0000313" key="3">
    <source>
        <dbReference type="Proteomes" id="UP001374584"/>
    </source>
</evidence>
<keyword evidence="1" id="KW-0812">Transmembrane</keyword>
<protein>
    <submittedName>
        <fullName evidence="2">Uncharacterized protein</fullName>
    </submittedName>
</protein>
<accession>A0AAN9NH25</accession>
<sequence length="75" mass="9214">MTWLLPFYCICEWLLLFILSFQWIASFMILPQYQKKRIYMCVYIKHVKIVESYEKKFVEVIDTSSFMYTTHEGIK</sequence>
<dbReference type="Proteomes" id="UP001374584">
    <property type="component" value="Unassembled WGS sequence"/>
</dbReference>
<proteinExistence type="predicted"/>
<feature type="transmembrane region" description="Helical" evidence="1">
    <location>
        <begin position="13"/>
        <end position="30"/>
    </location>
</feature>